<evidence type="ECO:0000313" key="1">
    <source>
        <dbReference type="EMBL" id="PSR56053.1"/>
    </source>
</evidence>
<dbReference type="AlphaFoldDB" id="A0A2T2YKL2"/>
<name>A0A2T2YKL2_9BACT</name>
<comment type="caution">
    <text evidence="1">The sequence shown here is derived from an EMBL/GenBank/DDBJ whole genome shotgun (WGS) entry which is preliminary data.</text>
</comment>
<organism evidence="1 2">
    <name type="scientific">Adhaeribacter arboris</name>
    <dbReference type="NCBI Taxonomy" id="2072846"/>
    <lineage>
        <taxon>Bacteria</taxon>
        <taxon>Pseudomonadati</taxon>
        <taxon>Bacteroidota</taxon>
        <taxon>Cytophagia</taxon>
        <taxon>Cytophagales</taxon>
        <taxon>Hymenobacteraceae</taxon>
        <taxon>Adhaeribacter</taxon>
    </lineage>
</organism>
<dbReference type="EMBL" id="PYFT01000001">
    <property type="protein sequence ID" value="PSR56053.1"/>
    <property type="molecule type" value="Genomic_DNA"/>
</dbReference>
<evidence type="ECO:0000313" key="2">
    <source>
        <dbReference type="Proteomes" id="UP000240357"/>
    </source>
</evidence>
<sequence length="119" mass="13479">MENKDKEIALLQSQAREKAVKEGNNPDILFAIKPDVVFNAQALLEVVAYDEPYLMVQALDSFIFEFLQVLSDASSDNSLHSDVYHHIWRIKRLRDAILHGLPDGIPLGDGDHKDSQFTM</sequence>
<proteinExistence type="predicted"/>
<gene>
    <name evidence="1" type="ORF">AHMF7605_22405</name>
</gene>
<reference evidence="1 2" key="1">
    <citation type="submission" date="2018-03" db="EMBL/GenBank/DDBJ databases">
        <title>Adhaeribacter sp. HMF7605 Genome sequencing and assembly.</title>
        <authorList>
            <person name="Kang H."/>
            <person name="Kang J."/>
            <person name="Cha I."/>
            <person name="Kim H."/>
            <person name="Joh K."/>
        </authorList>
    </citation>
    <scope>NUCLEOTIDE SEQUENCE [LARGE SCALE GENOMIC DNA]</scope>
    <source>
        <strain evidence="1 2">HMF7605</strain>
    </source>
</reference>
<keyword evidence="2" id="KW-1185">Reference proteome</keyword>
<dbReference type="RefSeq" id="WP_106932231.1">
    <property type="nucleotide sequence ID" value="NZ_PYFT01000001.1"/>
</dbReference>
<protein>
    <submittedName>
        <fullName evidence="1">Uncharacterized protein</fullName>
    </submittedName>
</protein>
<dbReference type="Proteomes" id="UP000240357">
    <property type="component" value="Unassembled WGS sequence"/>
</dbReference>
<accession>A0A2T2YKL2</accession>